<feature type="non-terminal residue" evidence="1">
    <location>
        <position position="1"/>
    </location>
</feature>
<protein>
    <submittedName>
        <fullName evidence="1">Uncharacterized protein</fullName>
    </submittedName>
</protein>
<organism evidence="1 2">
    <name type="scientific">Brachionus plicatilis</name>
    <name type="common">Marine rotifer</name>
    <name type="synonym">Brachionus muelleri</name>
    <dbReference type="NCBI Taxonomy" id="10195"/>
    <lineage>
        <taxon>Eukaryota</taxon>
        <taxon>Metazoa</taxon>
        <taxon>Spiralia</taxon>
        <taxon>Gnathifera</taxon>
        <taxon>Rotifera</taxon>
        <taxon>Eurotatoria</taxon>
        <taxon>Monogononta</taxon>
        <taxon>Pseudotrocha</taxon>
        <taxon>Ploima</taxon>
        <taxon>Brachionidae</taxon>
        <taxon>Brachionus</taxon>
    </lineage>
</organism>
<dbReference type="AlphaFoldDB" id="A0A3M7P2Q3"/>
<dbReference type="EMBL" id="REGN01013926">
    <property type="protein sequence ID" value="RMZ93283.1"/>
    <property type="molecule type" value="Genomic_DNA"/>
</dbReference>
<comment type="caution">
    <text evidence="1">The sequence shown here is derived from an EMBL/GenBank/DDBJ whole genome shotgun (WGS) entry which is preliminary data.</text>
</comment>
<gene>
    <name evidence="1" type="ORF">BpHYR1_037324</name>
</gene>
<keyword evidence="2" id="KW-1185">Reference proteome</keyword>
<name>A0A3M7P2Q3_BRAPC</name>
<evidence type="ECO:0000313" key="1">
    <source>
        <dbReference type="EMBL" id="RMZ93283.1"/>
    </source>
</evidence>
<dbReference type="Proteomes" id="UP000276133">
    <property type="component" value="Unassembled WGS sequence"/>
</dbReference>
<sequence>APKKRKSVGGKRRRLNPKKTVVKMDKNLSRIVREEVSKQALGKGEVSSSDSLSNTSLLSNNSLDLTVCRAANLTQTDKRKRSLNKREENILVNRSLIYGQASNQNMFFIHFSN</sequence>
<accession>A0A3M7P2Q3</accession>
<proteinExistence type="predicted"/>
<evidence type="ECO:0000313" key="2">
    <source>
        <dbReference type="Proteomes" id="UP000276133"/>
    </source>
</evidence>
<reference evidence="1 2" key="1">
    <citation type="journal article" date="2018" name="Sci. Rep.">
        <title>Genomic signatures of local adaptation to the degree of environmental predictability in rotifers.</title>
        <authorList>
            <person name="Franch-Gras L."/>
            <person name="Hahn C."/>
            <person name="Garcia-Roger E.M."/>
            <person name="Carmona M.J."/>
            <person name="Serra M."/>
            <person name="Gomez A."/>
        </authorList>
    </citation>
    <scope>NUCLEOTIDE SEQUENCE [LARGE SCALE GENOMIC DNA]</scope>
    <source>
        <strain evidence="1">HYR1</strain>
    </source>
</reference>